<dbReference type="RefSeq" id="WP_307591456.1">
    <property type="nucleotide sequence ID" value="NZ_JAUSRV010000001.1"/>
</dbReference>
<dbReference type="Gene3D" id="2.20.28.10">
    <property type="match status" value="1"/>
</dbReference>
<accession>A0AAW8E9A0</accession>
<dbReference type="Gene3D" id="3.50.50.60">
    <property type="entry name" value="FAD/NAD(P)-binding domain"/>
    <property type="match status" value="2"/>
</dbReference>
<sequence length="417" mass="44115">MSADALAVSGADAAADFRQYICRACGLIYDEATGDPDSGLVRGTRFEDIPDDWSCPLCGVGKTDFELYVPQARVAQAGLPSHSAHSRRDEPGVVIVGAGAAGWQMASILRERDANVPITLVTSCSGDVYDKPILSVALAKALSLAALVKETGRQAADRLNLRLMSETHAISVCAGTNALRTTRGTVKYRSLVLAHGAAPRPDPALPADLCWAINDLRCYARFRQAVDASGDARRIIVVGAGLVGCELANDLALAGHSVVLLDVADRPLANLLPEKSSQELLEAWAPLAIEFLGNTRIKQVKKTDSGVTVETDSALVLNGDHLLAATGLQTPGRLAQSAGLAWNNGISVTADALRTSAHNIYALGDCISIDGQAMRFIEPIARQAQVIAAHLTGCTPPAYTHVRPLVRIKTGSRRFTV</sequence>
<dbReference type="InterPro" id="IPR024935">
    <property type="entry name" value="Rubredoxin_dom"/>
</dbReference>
<evidence type="ECO:0000256" key="8">
    <source>
        <dbReference type="ARBA" id="ARBA00022630"/>
    </source>
</evidence>
<comment type="cofactor">
    <cofactor evidence="1">
        <name>Fe(3+)</name>
        <dbReference type="ChEBI" id="CHEBI:29034"/>
    </cofactor>
</comment>
<evidence type="ECO:0000256" key="12">
    <source>
        <dbReference type="ARBA" id="ARBA00023004"/>
    </source>
</evidence>
<evidence type="ECO:0000313" key="14">
    <source>
        <dbReference type="EMBL" id="MDP9968869.1"/>
    </source>
</evidence>
<evidence type="ECO:0000256" key="7">
    <source>
        <dbReference type="ARBA" id="ARBA00022448"/>
    </source>
</evidence>
<reference evidence="14" key="1">
    <citation type="submission" date="2023-07" db="EMBL/GenBank/DDBJ databases">
        <title>Sorghum-associated microbial communities from plants grown in Nebraska, USA.</title>
        <authorList>
            <person name="Schachtman D."/>
        </authorList>
    </citation>
    <scope>NUCLEOTIDE SEQUENCE</scope>
    <source>
        <strain evidence="14">DS3315</strain>
    </source>
</reference>
<dbReference type="PRINTS" id="PR00163">
    <property type="entry name" value="RUBREDOXIN"/>
</dbReference>
<organism evidence="14 15">
    <name type="scientific">Variovorax paradoxus</name>
    <dbReference type="NCBI Taxonomy" id="34073"/>
    <lineage>
        <taxon>Bacteria</taxon>
        <taxon>Pseudomonadati</taxon>
        <taxon>Pseudomonadota</taxon>
        <taxon>Betaproteobacteria</taxon>
        <taxon>Burkholderiales</taxon>
        <taxon>Comamonadaceae</taxon>
        <taxon>Variovorax</taxon>
    </lineage>
</organism>
<comment type="caution">
    <text evidence="14">The sequence shown here is derived from an EMBL/GenBank/DDBJ whole genome shotgun (WGS) entry which is preliminary data.</text>
</comment>
<dbReference type="InterPro" id="IPR024934">
    <property type="entry name" value="Rubredoxin-like_dom"/>
</dbReference>
<dbReference type="Pfam" id="PF07992">
    <property type="entry name" value="Pyr_redox_2"/>
    <property type="match status" value="1"/>
</dbReference>
<dbReference type="SUPFAM" id="SSF57802">
    <property type="entry name" value="Rubredoxin-like"/>
    <property type="match status" value="1"/>
</dbReference>
<evidence type="ECO:0000256" key="6">
    <source>
        <dbReference type="ARBA" id="ARBA00006442"/>
    </source>
</evidence>
<feature type="domain" description="Rubredoxin-like" evidence="13">
    <location>
        <begin position="17"/>
        <end position="68"/>
    </location>
</feature>
<dbReference type="PROSITE" id="PS00202">
    <property type="entry name" value="RUBREDOXIN"/>
    <property type="match status" value="1"/>
</dbReference>
<dbReference type="PANTHER" id="PTHR43429:SF3">
    <property type="entry name" value="NITRITE REDUCTASE [NAD(P)H]"/>
    <property type="match status" value="1"/>
</dbReference>
<comment type="function">
    <text evidence="3">Involved in the hydrocarbon hydroxylating system, which transfers electrons from NADH to rubredoxin reductase and then through rubredoxin to alkane 1 monooxygenase.</text>
</comment>
<dbReference type="Pfam" id="PF00301">
    <property type="entry name" value="Rubredoxin"/>
    <property type="match status" value="1"/>
</dbReference>
<protein>
    <submittedName>
        <fullName evidence="14">Rubredoxin-NAD+ reductase</fullName>
        <ecNumber evidence="14">1.18.1.1</ecNumber>
    </submittedName>
</protein>
<dbReference type="EMBL" id="JAUSRV010000001">
    <property type="protein sequence ID" value="MDP9968869.1"/>
    <property type="molecule type" value="Genomic_DNA"/>
</dbReference>
<evidence type="ECO:0000256" key="1">
    <source>
        <dbReference type="ARBA" id="ARBA00001965"/>
    </source>
</evidence>
<dbReference type="EC" id="1.18.1.1" evidence="14"/>
<comment type="similarity">
    <text evidence="5">Belongs to the rubredoxin family.</text>
</comment>
<comment type="pathway">
    <text evidence="4">Hydrocarbon metabolism; alkane degradation.</text>
</comment>
<comment type="similarity">
    <text evidence="6">Belongs to the FAD-dependent oxidoreductase family.</text>
</comment>
<dbReference type="SUPFAM" id="SSF51905">
    <property type="entry name" value="FAD/NAD(P)-binding domain"/>
    <property type="match status" value="1"/>
</dbReference>
<proteinExistence type="inferred from homology"/>
<keyword evidence="12" id="KW-0408">Iron</keyword>
<keyword evidence="7" id="KW-0813">Transport</keyword>
<dbReference type="FunFam" id="2.20.28.10:FF:000001">
    <property type="entry name" value="Rubredoxin"/>
    <property type="match status" value="1"/>
</dbReference>
<comment type="cofactor">
    <cofactor evidence="2">
        <name>FAD</name>
        <dbReference type="ChEBI" id="CHEBI:57692"/>
    </cofactor>
</comment>
<dbReference type="InterPro" id="IPR023753">
    <property type="entry name" value="FAD/NAD-binding_dom"/>
</dbReference>
<evidence type="ECO:0000256" key="3">
    <source>
        <dbReference type="ARBA" id="ARBA00002792"/>
    </source>
</evidence>
<dbReference type="PRINTS" id="PR00411">
    <property type="entry name" value="PNDRDTASEI"/>
</dbReference>
<evidence type="ECO:0000256" key="11">
    <source>
        <dbReference type="ARBA" id="ARBA00022982"/>
    </source>
</evidence>
<evidence type="ECO:0000256" key="10">
    <source>
        <dbReference type="ARBA" id="ARBA00022827"/>
    </source>
</evidence>
<keyword evidence="11" id="KW-0249">Electron transport</keyword>
<gene>
    <name evidence="14" type="ORF">J2W39_000092</name>
</gene>
<dbReference type="CDD" id="cd00730">
    <property type="entry name" value="rubredoxin"/>
    <property type="match status" value="1"/>
</dbReference>
<evidence type="ECO:0000259" key="13">
    <source>
        <dbReference type="PROSITE" id="PS50903"/>
    </source>
</evidence>
<keyword evidence="8" id="KW-0285">Flavoprotein</keyword>
<dbReference type="PANTHER" id="PTHR43429">
    <property type="entry name" value="PYRIDINE NUCLEOTIDE-DISULFIDE OXIDOREDUCTASE DOMAIN-CONTAINING"/>
    <property type="match status" value="1"/>
</dbReference>
<evidence type="ECO:0000256" key="5">
    <source>
        <dbReference type="ARBA" id="ARBA00005337"/>
    </source>
</evidence>
<dbReference type="InterPro" id="IPR018527">
    <property type="entry name" value="Rubredoxin_Fe_BS"/>
</dbReference>
<keyword evidence="9" id="KW-0479">Metal-binding</keyword>
<dbReference type="AlphaFoldDB" id="A0AAW8E9A0"/>
<dbReference type="PRINTS" id="PR00368">
    <property type="entry name" value="FADPNR"/>
</dbReference>
<dbReference type="GO" id="GO:0005506">
    <property type="term" value="F:iron ion binding"/>
    <property type="evidence" value="ECO:0007669"/>
    <property type="project" value="InterPro"/>
</dbReference>
<evidence type="ECO:0000256" key="2">
    <source>
        <dbReference type="ARBA" id="ARBA00001974"/>
    </source>
</evidence>
<dbReference type="InterPro" id="IPR036188">
    <property type="entry name" value="FAD/NAD-bd_sf"/>
</dbReference>
<dbReference type="PROSITE" id="PS50903">
    <property type="entry name" value="RUBREDOXIN_LIKE"/>
    <property type="match status" value="1"/>
</dbReference>
<evidence type="ECO:0000256" key="4">
    <source>
        <dbReference type="ARBA" id="ARBA00004933"/>
    </source>
</evidence>
<evidence type="ECO:0000256" key="9">
    <source>
        <dbReference type="ARBA" id="ARBA00022723"/>
    </source>
</evidence>
<keyword evidence="10" id="KW-0274">FAD</keyword>
<dbReference type="GO" id="GO:0015044">
    <property type="term" value="F:rubredoxin-NAD+ reductase activity"/>
    <property type="evidence" value="ECO:0007669"/>
    <property type="project" value="UniProtKB-EC"/>
</dbReference>
<evidence type="ECO:0000313" key="15">
    <source>
        <dbReference type="Proteomes" id="UP001224845"/>
    </source>
</evidence>
<keyword evidence="14" id="KW-0560">Oxidoreductase</keyword>
<dbReference type="InterPro" id="IPR050260">
    <property type="entry name" value="FAD-bd_OxRdtase"/>
</dbReference>
<name>A0AAW8E9A0_VARPD</name>
<dbReference type="Proteomes" id="UP001224845">
    <property type="component" value="Unassembled WGS sequence"/>
</dbReference>